<feature type="region of interest" description="Disordered" evidence="1">
    <location>
        <begin position="47"/>
        <end position="68"/>
    </location>
</feature>
<dbReference type="EMBL" id="LR593886">
    <property type="protein sequence ID" value="VTR93196.1"/>
    <property type="molecule type" value="Genomic_DNA"/>
</dbReference>
<gene>
    <name evidence="2" type="ORF">SOIL9_45180</name>
</gene>
<sequence length="133" mass="14134">MPPLIREAPIYRWPALQAQTVRVECALRAGLSLSDYGTFTLTVRQDPEWPRSGPARPAVDAANPRSDGWSISTSSVGAIDASATNPTVVFTVTVPAAPGYRRYALDVVASGGIAGRVQLVDSTWLTVIPTLLA</sequence>
<keyword evidence="3" id="KW-1185">Reference proteome</keyword>
<evidence type="ECO:0000256" key="1">
    <source>
        <dbReference type="SAM" id="MobiDB-lite"/>
    </source>
</evidence>
<reference evidence="2 3" key="1">
    <citation type="submission" date="2019-05" db="EMBL/GenBank/DDBJ databases">
        <authorList>
            <consortium name="Science for Life Laboratories"/>
        </authorList>
    </citation>
    <scope>NUCLEOTIDE SEQUENCE [LARGE SCALE GENOMIC DNA]</scope>
    <source>
        <strain evidence="2">Soil9</strain>
    </source>
</reference>
<dbReference type="Proteomes" id="UP000464178">
    <property type="component" value="Chromosome"/>
</dbReference>
<organism evidence="2 3">
    <name type="scientific">Gemmata massiliana</name>
    <dbReference type="NCBI Taxonomy" id="1210884"/>
    <lineage>
        <taxon>Bacteria</taxon>
        <taxon>Pseudomonadati</taxon>
        <taxon>Planctomycetota</taxon>
        <taxon>Planctomycetia</taxon>
        <taxon>Gemmatales</taxon>
        <taxon>Gemmataceae</taxon>
        <taxon>Gemmata</taxon>
    </lineage>
</organism>
<proteinExistence type="predicted"/>
<dbReference type="KEGG" id="gms:SOIL9_45180"/>
<name>A0A6P2CXT6_9BACT</name>
<dbReference type="RefSeq" id="WP_162667963.1">
    <property type="nucleotide sequence ID" value="NZ_LR593886.1"/>
</dbReference>
<accession>A0A6P2CXT6</accession>
<evidence type="ECO:0000313" key="3">
    <source>
        <dbReference type="Proteomes" id="UP000464178"/>
    </source>
</evidence>
<protein>
    <submittedName>
        <fullName evidence="2">Uncharacterized protein</fullName>
    </submittedName>
</protein>
<evidence type="ECO:0000313" key="2">
    <source>
        <dbReference type="EMBL" id="VTR93196.1"/>
    </source>
</evidence>
<dbReference type="AlphaFoldDB" id="A0A6P2CXT6"/>